<name>A0ABQ4PNI3_9GAMM</name>
<gene>
    <name evidence="2" type="ORF">TUM4630_30090</name>
</gene>
<comment type="caution">
    <text evidence="2">The sequence shown here is derived from an EMBL/GenBank/DDBJ whole genome shotgun (WGS) entry which is preliminary data.</text>
</comment>
<protein>
    <submittedName>
        <fullName evidence="2">DUF2058 domain-containing protein</fullName>
    </submittedName>
</protein>
<organism evidence="2 3">
    <name type="scientific">Shewanella algidipiscicola</name>
    <dbReference type="NCBI Taxonomy" id="614070"/>
    <lineage>
        <taxon>Bacteria</taxon>
        <taxon>Pseudomonadati</taxon>
        <taxon>Pseudomonadota</taxon>
        <taxon>Gammaproteobacteria</taxon>
        <taxon>Alteromonadales</taxon>
        <taxon>Shewanellaceae</taxon>
        <taxon>Shewanella</taxon>
    </lineage>
</organism>
<accession>A0ABQ4PNI3</accession>
<dbReference type="Pfam" id="PF09831">
    <property type="entry name" value="DUF2058"/>
    <property type="match status" value="1"/>
</dbReference>
<proteinExistence type="predicted"/>
<dbReference type="EMBL" id="BPFB01000044">
    <property type="protein sequence ID" value="GIU50048.1"/>
    <property type="molecule type" value="Genomic_DNA"/>
</dbReference>
<dbReference type="InterPro" id="IPR018636">
    <property type="entry name" value="DUF2058"/>
</dbReference>
<sequence>MLAIKDSEKPMANPFQEQLLKAGLVSKQKVRDTKTQKRRDRKAKVDDGSEALKQEIAAKKLAQIAKDKALNEQRFAQATEKGQVRGLITEFKRLAVDVPKGAEVKFNYTLGTKIYSVYITDKLQSQLLNGQLGIVRYEETSYLVPHKLAERVHLLVPEWCGYLWQQDAQAETVAEDDPYADYVIPDDLMW</sequence>
<evidence type="ECO:0000313" key="3">
    <source>
        <dbReference type="Proteomes" id="UP000761574"/>
    </source>
</evidence>
<reference evidence="2 3" key="1">
    <citation type="submission" date="2021-05" db="EMBL/GenBank/DDBJ databases">
        <title>Molecular characterization for Shewanella algae harboring chromosomal blaOXA-55-like strains isolated from clinical and environment sample.</title>
        <authorList>
            <person name="Ohama Y."/>
            <person name="Aoki K."/>
            <person name="Harada S."/>
            <person name="Moriya K."/>
            <person name="Ishii Y."/>
            <person name="Tateda K."/>
        </authorList>
    </citation>
    <scope>NUCLEOTIDE SEQUENCE [LARGE SCALE GENOMIC DNA]</scope>
    <source>
        <strain evidence="2 3">LMG 23746</strain>
    </source>
</reference>
<keyword evidence="3" id="KW-1185">Reference proteome</keyword>
<feature type="region of interest" description="Disordered" evidence="1">
    <location>
        <begin position="26"/>
        <end position="48"/>
    </location>
</feature>
<dbReference type="Proteomes" id="UP000761574">
    <property type="component" value="Unassembled WGS sequence"/>
</dbReference>
<evidence type="ECO:0000256" key="1">
    <source>
        <dbReference type="SAM" id="MobiDB-lite"/>
    </source>
</evidence>
<evidence type="ECO:0000313" key="2">
    <source>
        <dbReference type="EMBL" id="GIU50048.1"/>
    </source>
</evidence>